<keyword evidence="3" id="KW-1185">Reference proteome</keyword>
<proteinExistence type="predicted"/>
<accession>A0A8J5SUV7</accession>
<dbReference type="OrthoDB" id="1843873at2759"/>
<gene>
    <name evidence="2" type="ORF">GUJ93_ZPchr0003g17960</name>
</gene>
<evidence type="ECO:0000256" key="1">
    <source>
        <dbReference type="SAM" id="MobiDB-lite"/>
    </source>
</evidence>
<dbReference type="AlphaFoldDB" id="A0A8J5SUV7"/>
<evidence type="ECO:0000313" key="2">
    <source>
        <dbReference type="EMBL" id="KAG8062031.1"/>
    </source>
</evidence>
<feature type="region of interest" description="Disordered" evidence="1">
    <location>
        <begin position="1"/>
        <end position="20"/>
    </location>
</feature>
<name>A0A8J5SUV7_ZIZPA</name>
<dbReference type="EMBL" id="JAAALK010000286">
    <property type="protein sequence ID" value="KAG8062031.1"/>
    <property type="molecule type" value="Genomic_DNA"/>
</dbReference>
<feature type="compositionally biased region" description="Low complexity" evidence="1">
    <location>
        <begin position="75"/>
        <end position="97"/>
    </location>
</feature>
<feature type="region of interest" description="Disordered" evidence="1">
    <location>
        <begin position="56"/>
        <end position="97"/>
    </location>
</feature>
<comment type="caution">
    <text evidence="2">The sequence shown here is derived from an EMBL/GenBank/DDBJ whole genome shotgun (WGS) entry which is preliminary data.</text>
</comment>
<organism evidence="2 3">
    <name type="scientific">Zizania palustris</name>
    <name type="common">Northern wild rice</name>
    <dbReference type="NCBI Taxonomy" id="103762"/>
    <lineage>
        <taxon>Eukaryota</taxon>
        <taxon>Viridiplantae</taxon>
        <taxon>Streptophyta</taxon>
        <taxon>Embryophyta</taxon>
        <taxon>Tracheophyta</taxon>
        <taxon>Spermatophyta</taxon>
        <taxon>Magnoliopsida</taxon>
        <taxon>Liliopsida</taxon>
        <taxon>Poales</taxon>
        <taxon>Poaceae</taxon>
        <taxon>BOP clade</taxon>
        <taxon>Oryzoideae</taxon>
        <taxon>Oryzeae</taxon>
        <taxon>Zizaniinae</taxon>
        <taxon>Zizania</taxon>
    </lineage>
</organism>
<dbReference type="Proteomes" id="UP000729402">
    <property type="component" value="Unassembled WGS sequence"/>
</dbReference>
<evidence type="ECO:0008006" key="4">
    <source>
        <dbReference type="Google" id="ProtNLM"/>
    </source>
</evidence>
<protein>
    <recommendedName>
        <fullName evidence="4">Myb-like domain-containing protein</fullName>
    </recommendedName>
</protein>
<reference evidence="2" key="2">
    <citation type="submission" date="2021-02" db="EMBL/GenBank/DDBJ databases">
        <authorList>
            <person name="Kimball J.A."/>
            <person name="Haas M.W."/>
            <person name="Macchietto M."/>
            <person name="Kono T."/>
            <person name="Duquette J."/>
            <person name="Shao M."/>
        </authorList>
    </citation>
    <scope>NUCLEOTIDE SEQUENCE</scope>
    <source>
        <tissue evidence="2">Fresh leaf tissue</tissue>
    </source>
</reference>
<reference evidence="2" key="1">
    <citation type="journal article" date="2021" name="bioRxiv">
        <title>Whole Genome Assembly and Annotation of Northern Wild Rice, Zizania palustris L., Supports a Whole Genome Duplication in the Zizania Genus.</title>
        <authorList>
            <person name="Haas M."/>
            <person name="Kono T."/>
            <person name="Macchietto M."/>
            <person name="Millas R."/>
            <person name="McGilp L."/>
            <person name="Shao M."/>
            <person name="Duquette J."/>
            <person name="Hirsch C.N."/>
            <person name="Kimball J."/>
        </authorList>
    </citation>
    <scope>NUCLEOTIDE SEQUENCE</scope>
    <source>
        <tissue evidence="2">Fresh leaf tissue</tissue>
    </source>
</reference>
<evidence type="ECO:0000313" key="3">
    <source>
        <dbReference type="Proteomes" id="UP000729402"/>
    </source>
</evidence>
<sequence length="97" mass="10316">MDAGGSGALLGQEEEEAMNTSMADTVSHHTMAVAREYRRGNWTLPETMLLIEAKKRVHDDRRPADQGWRGGDGWRTTAGAVAAGAARTSATTVGTTS</sequence>